<dbReference type="Proteomes" id="UP000254889">
    <property type="component" value="Chromosome"/>
</dbReference>
<dbReference type="InterPro" id="IPR050204">
    <property type="entry name" value="AraC_XylS_family_regulators"/>
</dbReference>
<proteinExistence type="predicted"/>
<accession>A0A346A0F0</accession>
<keyword evidence="2" id="KW-0238">DNA-binding</keyword>
<evidence type="ECO:0000256" key="2">
    <source>
        <dbReference type="ARBA" id="ARBA00023125"/>
    </source>
</evidence>
<dbReference type="AlphaFoldDB" id="A0A346A0F0"/>
<dbReference type="PANTHER" id="PTHR46796:SF12">
    <property type="entry name" value="HTH-TYPE DNA-BINDING TRANSCRIPTIONAL ACTIVATOR EUTR"/>
    <property type="match status" value="1"/>
</dbReference>
<dbReference type="Pfam" id="PF14525">
    <property type="entry name" value="AraC_binding_2"/>
    <property type="match status" value="1"/>
</dbReference>
<dbReference type="InterPro" id="IPR018060">
    <property type="entry name" value="HTH_AraC"/>
</dbReference>
<dbReference type="GO" id="GO:0043565">
    <property type="term" value="F:sequence-specific DNA binding"/>
    <property type="evidence" value="ECO:0007669"/>
    <property type="project" value="InterPro"/>
</dbReference>
<evidence type="ECO:0000259" key="4">
    <source>
        <dbReference type="PROSITE" id="PS01124"/>
    </source>
</evidence>
<organism evidence="5 6">
    <name type="scientific">Pseudolabrys taiwanensis</name>
    <dbReference type="NCBI Taxonomy" id="331696"/>
    <lineage>
        <taxon>Bacteria</taxon>
        <taxon>Pseudomonadati</taxon>
        <taxon>Pseudomonadota</taxon>
        <taxon>Alphaproteobacteria</taxon>
        <taxon>Hyphomicrobiales</taxon>
        <taxon>Xanthobacteraceae</taxon>
        <taxon>Pseudolabrys</taxon>
    </lineage>
</organism>
<sequence>MTGAEFLTAYPLVRTDKLDALCRALARLLSNPVVEQIGRDRPLGAVQNHYRMDRVGISYGRYGAAIRFQNPEPKIISQIYPVGQSAEVTVDGTTVVVGRDGGAVVSAHASEYGVLAAPGYERLMLLVDERAACAKLSALAGTCVSGPLTFEPRHDLNAPLARSLRQNFMFLVAQVDAGLVLPPLVLAEFEQTLMVMFLIANRHNCSHLLESDVRDGDERQLRAAEAHIEAHWDRPLPLEDLVAASGLSGRSLFQTSRKRRGYSPFDYLKRARLQEARARLLRREASVEAVTWTCGFRDVAQFVSAYREAFGEDPPPPARPH</sequence>
<dbReference type="EMBL" id="CP031417">
    <property type="protein sequence ID" value="AXK82647.1"/>
    <property type="molecule type" value="Genomic_DNA"/>
</dbReference>
<keyword evidence="6" id="KW-1185">Reference proteome</keyword>
<evidence type="ECO:0000313" key="5">
    <source>
        <dbReference type="EMBL" id="AXK82647.1"/>
    </source>
</evidence>
<evidence type="ECO:0000256" key="3">
    <source>
        <dbReference type="ARBA" id="ARBA00023163"/>
    </source>
</evidence>
<protein>
    <submittedName>
        <fullName evidence="5">AraC family transcriptional regulator</fullName>
    </submittedName>
</protein>
<dbReference type="RefSeq" id="WP_115693026.1">
    <property type="nucleotide sequence ID" value="NZ_CP031417.1"/>
</dbReference>
<evidence type="ECO:0000256" key="1">
    <source>
        <dbReference type="ARBA" id="ARBA00023015"/>
    </source>
</evidence>
<dbReference type="PANTHER" id="PTHR46796">
    <property type="entry name" value="HTH-TYPE TRANSCRIPTIONAL ACTIVATOR RHAS-RELATED"/>
    <property type="match status" value="1"/>
</dbReference>
<reference evidence="5 6" key="1">
    <citation type="submission" date="2018-07" db="EMBL/GenBank/DDBJ databases">
        <authorList>
            <person name="Quirk P.G."/>
            <person name="Krulwich T.A."/>
        </authorList>
    </citation>
    <scope>NUCLEOTIDE SEQUENCE [LARGE SCALE GENOMIC DNA]</scope>
    <source>
        <strain evidence="5 6">CC-BB4</strain>
    </source>
</reference>
<keyword evidence="3" id="KW-0804">Transcription</keyword>
<dbReference type="InterPro" id="IPR035418">
    <property type="entry name" value="AraC-bd_2"/>
</dbReference>
<evidence type="ECO:0000313" key="6">
    <source>
        <dbReference type="Proteomes" id="UP000254889"/>
    </source>
</evidence>
<dbReference type="GO" id="GO:0003700">
    <property type="term" value="F:DNA-binding transcription factor activity"/>
    <property type="evidence" value="ECO:0007669"/>
    <property type="project" value="InterPro"/>
</dbReference>
<dbReference type="Gene3D" id="1.10.10.60">
    <property type="entry name" value="Homeodomain-like"/>
    <property type="match status" value="1"/>
</dbReference>
<dbReference type="PROSITE" id="PS01124">
    <property type="entry name" value="HTH_ARAC_FAMILY_2"/>
    <property type="match status" value="1"/>
</dbReference>
<feature type="domain" description="HTH araC/xylS-type" evidence="4">
    <location>
        <begin position="222"/>
        <end position="320"/>
    </location>
</feature>
<dbReference type="OrthoDB" id="9793400at2"/>
<name>A0A346A0F0_9HYPH</name>
<dbReference type="SUPFAM" id="SSF46689">
    <property type="entry name" value="Homeodomain-like"/>
    <property type="match status" value="2"/>
</dbReference>
<keyword evidence="1" id="KW-0805">Transcription regulation</keyword>
<dbReference type="SMART" id="SM00342">
    <property type="entry name" value="HTH_ARAC"/>
    <property type="match status" value="1"/>
</dbReference>
<dbReference type="InterPro" id="IPR009057">
    <property type="entry name" value="Homeodomain-like_sf"/>
</dbReference>
<gene>
    <name evidence="5" type="ORF">DW352_20225</name>
</gene>
<dbReference type="Pfam" id="PF12833">
    <property type="entry name" value="HTH_18"/>
    <property type="match status" value="1"/>
</dbReference>
<dbReference type="KEGG" id="ptaw:DW352_20225"/>